<comment type="caution">
    <text evidence="1">The sequence shown here is derived from an EMBL/GenBank/DDBJ whole genome shotgun (WGS) entry which is preliminary data.</text>
</comment>
<keyword evidence="2" id="KW-1185">Reference proteome</keyword>
<proteinExistence type="predicted"/>
<accession>A0ABQ8BEB8</accession>
<name>A0ABQ8BEB8_BRANA</name>
<protein>
    <submittedName>
        <fullName evidence="1">Uncharacterized protein</fullName>
    </submittedName>
</protein>
<feature type="non-terminal residue" evidence="1">
    <location>
        <position position="1"/>
    </location>
</feature>
<dbReference type="Proteomes" id="UP000824890">
    <property type="component" value="Unassembled WGS sequence"/>
</dbReference>
<sequence>SYSTTTISLPQSTRSQGVVLNSTPKFHTLKSTTSSYIKALSTKPKHYLTTRSHMCIMSTVHPKCQIHRTNFVNFPWEEHIGFDTLFLLHRQMNHFYACLDATTLFQDHLSGGATKVLQCGSDHYSDVVVIATPYPTSKGKLEDKFAANIMMVRAYSGYSLSQCFHQYFKLHTQLHCINDCREASCLMTTKTELARAFVTEQFVLDLCKKGVKAFIETDLEGLTKYEAKCLNYLKEHIIEDTEKEIKFAESTLEA</sequence>
<dbReference type="EMBL" id="JAGKQM010000011">
    <property type="protein sequence ID" value="KAH0903167.1"/>
    <property type="molecule type" value="Genomic_DNA"/>
</dbReference>
<evidence type="ECO:0000313" key="2">
    <source>
        <dbReference type="Proteomes" id="UP000824890"/>
    </source>
</evidence>
<organism evidence="1 2">
    <name type="scientific">Brassica napus</name>
    <name type="common">Rape</name>
    <dbReference type="NCBI Taxonomy" id="3708"/>
    <lineage>
        <taxon>Eukaryota</taxon>
        <taxon>Viridiplantae</taxon>
        <taxon>Streptophyta</taxon>
        <taxon>Embryophyta</taxon>
        <taxon>Tracheophyta</taxon>
        <taxon>Spermatophyta</taxon>
        <taxon>Magnoliopsida</taxon>
        <taxon>eudicotyledons</taxon>
        <taxon>Gunneridae</taxon>
        <taxon>Pentapetalae</taxon>
        <taxon>rosids</taxon>
        <taxon>malvids</taxon>
        <taxon>Brassicales</taxon>
        <taxon>Brassicaceae</taxon>
        <taxon>Brassiceae</taxon>
        <taxon>Brassica</taxon>
    </lineage>
</organism>
<evidence type="ECO:0000313" key="1">
    <source>
        <dbReference type="EMBL" id="KAH0903167.1"/>
    </source>
</evidence>
<reference evidence="1 2" key="1">
    <citation type="submission" date="2021-05" db="EMBL/GenBank/DDBJ databases">
        <title>Genome Assembly of Synthetic Allotetraploid Brassica napus Reveals Homoeologous Exchanges between Subgenomes.</title>
        <authorList>
            <person name="Davis J.T."/>
        </authorList>
    </citation>
    <scope>NUCLEOTIDE SEQUENCE [LARGE SCALE GENOMIC DNA]</scope>
    <source>
        <strain evidence="2">cv. Da-Ae</strain>
        <tissue evidence="1">Seedling</tissue>
    </source>
</reference>
<gene>
    <name evidence="1" type="ORF">HID58_042670</name>
</gene>